<evidence type="ECO:0000313" key="4">
    <source>
        <dbReference type="Proteomes" id="UP000008467"/>
    </source>
</evidence>
<evidence type="ECO:0000256" key="1">
    <source>
        <dbReference type="ARBA" id="ARBA00023251"/>
    </source>
</evidence>
<dbReference type="eggNOG" id="COG1670">
    <property type="taxonomic scope" value="Bacteria"/>
</dbReference>
<proteinExistence type="predicted"/>
<protein>
    <submittedName>
        <fullName evidence="3">GCN5-related N-acetyltransferase</fullName>
    </submittedName>
</protein>
<dbReference type="Gene3D" id="3.40.630.30">
    <property type="match status" value="1"/>
</dbReference>
<keyword evidence="3" id="KW-0808">Transferase</keyword>
<dbReference type="SUPFAM" id="SSF55729">
    <property type="entry name" value="Acyl-CoA N-acyltransferases (Nat)"/>
    <property type="match status" value="1"/>
</dbReference>
<dbReference type="AlphaFoldDB" id="F2JL34"/>
<dbReference type="GO" id="GO:0016410">
    <property type="term" value="F:N-acyltransferase activity"/>
    <property type="evidence" value="ECO:0007669"/>
    <property type="project" value="TreeGrafter"/>
</dbReference>
<dbReference type="PANTHER" id="PTHR31438">
    <property type="entry name" value="LYSINE N-ACYLTRANSFERASE C17G9.06C-RELATED"/>
    <property type="match status" value="1"/>
</dbReference>
<dbReference type="PROSITE" id="PS51186">
    <property type="entry name" value="GNAT"/>
    <property type="match status" value="1"/>
</dbReference>
<dbReference type="CDD" id="cd04301">
    <property type="entry name" value="NAT_SF"/>
    <property type="match status" value="1"/>
</dbReference>
<dbReference type="EMBL" id="CP002582">
    <property type="protein sequence ID" value="ADZ85679.1"/>
    <property type="molecule type" value="Genomic_DNA"/>
</dbReference>
<reference evidence="3 4" key="1">
    <citation type="journal article" date="2011" name="J. Bacteriol.">
        <title>Complete genome sequence of the cellulose-degrading bacterium Cellulosilyticum lentocellum.</title>
        <authorList>
            <consortium name="US DOE Joint Genome Institute"/>
            <person name="Miller D.A."/>
            <person name="Suen G."/>
            <person name="Bruce D."/>
            <person name="Copeland A."/>
            <person name="Cheng J.F."/>
            <person name="Detter C."/>
            <person name="Goodwin L.A."/>
            <person name="Han C.S."/>
            <person name="Hauser L.J."/>
            <person name="Land M.L."/>
            <person name="Lapidus A."/>
            <person name="Lucas S."/>
            <person name="Meincke L."/>
            <person name="Pitluck S."/>
            <person name="Tapia R."/>
            <person name="Teshima H."/>
            <person name="Woyke T."/>
            <person name="Fox B.G."/>
            <person name="Angert E.R."/>
            <person name="Currie C.R."/>
        </authorList>
    </citation>
    <scope>NUCLEOTIDE SEQUENCE [LARGE SCALE GENOMIC DNA]</scope>
    <source>
        <strain evidence="4">ATCC 49066 / DSM 5427 / NCIMB 11756 / RHM5</strain>
    </source>
</reference>
<keyword evidence="1" id="KW-0046">Antibiotic resistance</keyword>
<dbReference type="GO" id="GO:0046677">
    <property type="term" value="P:response to antibiotic"/>
    <property type="evidence" value="ECO:0007669"/>
    <property type="project" value="UniProtKB-KW"/>
</dbReference>
<dbReference type="RefSeq" id="WP_013658952.1">
    <property type="nucleotide sequence ID" value="NC_015275.1"/>
</dbReference>
<feature type="domain" description="N-acetyltransferase" evidence="2">
    <location>
        <begin position="4"/>
        <end position="155"/>
    </location>
</feature>
<dbReference type="HOGENOM" id="CLU_013985_12_1_9"/>
<dbReference type="InterPro" id="IPR016181">
    <property type="entry name" value="Acyl_CoA_acyltransferase"/>
</dbReference>
<keyword evidence="4" id="KW-1185">Reference proteome</keyword>
<organism evidence="3 4">
    <name type="scientific">Cellulosilyticum lentocellum (strain ATCC 49066 / DSM 5427 / NCIMB 11756 / RHM5)</name>
    <name type="common">Clostridium lentocellum</name>
    <dbReference type="NCBI Taxonomy" id="642492"/>
    <lineage>
        <taxon>Bacteria</taxon>
        <taxon>Bacillati</taxon>
        <taxon>Bacillota</taxon>
        <taxon>Clostridia</taxon>
        <taxon>Lachnospirales</taxon>
        <taxon>Cellulosilyticaceae</taxon>
        <taxon>Cellulosilyticum</taxon>
    </lineage>
</organism>
<dbReference type="InterPro" id="IPR000182">
    <property type="entry name" value="GNAT_dom"/>
</dbReference>
<evidence type="ECO:0000313" key="3">
    <source>
        <dbReference type="EMBL" id="ADZ85679.1"/>
    </source>
</evidence>
<dbReference type="Pfam" id="PF13523">
    <property type="entry name" value="Acetyltransf_8"/>
    <property type="match status" value="1"/>
</dbReference>
<dbReference type="Proteomes" id="UP000008467">
    <property type="component" value="Chromosome"/>
</dbReference>
<evidence type="ECO:0000259" key="2">
    <source>
        <dbReference type="PROSITE" id="PS51186"/>
    </source>
</evidence>
<sequence length="155" mass="18389">MYSLELRKFKSCDIGLFKKWVYEDYVAKWYEQPLDWIYELEHDQDEFSWVEHFIVVCDGKDIGFCQCYEYKLSGEDWHGDIELEGTYSIDYMIGERDYLKKGIGTKIINLLVKHLFETTSAKRIIVQPDEDNKASCNTLLSAGFTYDEENELYIL</sequence>
<dbReference type="STRING" id="642492.Clole_4001"/>
<gene>
    <name evidence="3" type="ordered locus">Clole_4001</name>
</gene>
<accession>F2JL34</accession>
<dbReference type="PANTHER" id="PTHR31438:SF1">
    <property type="entry name" value="LYSINE N-ACYLTRANSFERASE C17G9.06C-RELATED"/>
    <property type="match status" value="1"/>
</dbReference>
<dbReference type="KEGG" id="cle:Clole_4001"/>
<name>F2JL34_CELLD</name>